<name>A0A7K7ADX6_9AVES</name>
<evidence type="ECO:0000259" key="6">
    <source>
        <dbReference type="PROSITE" id="PS50222"/>
    </source>
</evidence>
<evidence type="ECO:0000256" key="3">
    <source>
        <dbReference type="ARBA" id="ARBA00022737"/>
    </source>
</evidence>
<protein>
    <recommendedName>
        <fullName evidence="5">Protein S100</fullName>
    </recommendedName>
    <alternativeName>
        <fullName evidence="5">S100 calcium-binding protein</fullName>
    </alternativeName>
</protein>
<dbReference type="InterPro" id="IPR018247">
    <property type="entry name" value="EF_Hand_1_Ca_BS"/>
</dbReference>
<feature type="non-terminal residue" evidence="7">
    <location>
        <position position="99"/>
    </location>
</feature>
<dbReference type="Pfam" id="PF01023">
    <property type="entry name" value="S_100"/>
    <property type="match status" value="1"/>
</dbReference>
<dbReference type="EMBL" id="VZSG01001999">
    <property type="protein sequence ID" value="NWX94238.1"/>
    <property type="molecule type" value="Genomic_DNA"/>
</dbReference>
<dbReference type="InterPro" id="IPR001751">
    <property type="entry name" value="S100/CaBP7/8-like_CS"/>
</dbReference>
<evidence type="ECO:0000256" key="1">
    <source>
        <dbReference type="ARBA" id="ARBA00007323"/>
    </source>
</evidence>
<dbReference type="InterPro" id="IPR002048">
    <property type="entry name" value="EF_hand_dom"/>
</dbReference>
<accession>A0A7K7ADX6</accession>
<dbReference type="PROSITE" id="PS50222">
    <property type="entry name" value="EF_HAND_2"/>
    <property type="match status" value="1"/>
</dbReference>
<dbReference type="PANTHER" id="PTHR11639:SF134">
    <property type="entry name" value="PROTEIN S100-A1-RELATED"/>
    <property type="match status" value="1"/>
</dbReference>
<organism evidence="7 8">
    <name type="scientific">Nothoprocta pentlandii</name>
    <dbReference type="NCBI Taxonomy" id="2585814"/>
    <lineage>
        <taxon>Eukaryota</taxon>
        <taxon>Metazoa</taxon>
        <taxon>Chordata</taxon>
        <taxon>Craniata</taxon>
        <taxon>Vertebrata</taxon>
        <taxon>Euteleostomi</taxon>
        <taxon>Archelosauria</taxon>
        <taxon>Archosauria</taxon>
        <taxon>Dinosauria</taxon>
        <taxon>Saurischia</taxon>
        <taxon>Theropoda</taxon>
        <taxon>Coelurosauria</taxon>
        <taxon>Aves</taxon>
        <taxon>Palaeognathae</taxon>
        <taxon>Tinamiformes</taxon>
        <taxon>Tinamidae</taxon>
        <taxon>Nothoprocta</taxon>
    </lineage>
</organism>
<dbReference type="GO" id="GO:0044548">
    <property type="term" value="F:S100 protein binding"/>
    <property type="evidence" value="ECO:0007669"/>
    <property type="project" value="TreeGrafter"/>
</dbReference>
<dbReference type="GO" id="GO:0016529">
    <property type="term" value="C:sarcoplasmic reticulum"/>
    <property type="evidence" value="ECO:0007669"/>
    <property type="project" value="TreeGrafter"/>
</dbReference>
<dbReference type="Gene3D" id="1.10.238.10">
    <property type="entry name" value="EF-hand"/>
    <property type="match status" value="1"/>
</dbReference>
<feature type="domain" description="EF-hand" evidence="6">
    <location>
        <begin position="55"/>
        <end position="90"/>
    </location>
</feature>
<keyword evidence="2 5" id="KW-0479">Metal-binding</keyword>
<reference evidence="7 8" key="1">
    <citation type="submission" date="2019-09" db="EMBL/GenBank/DDBJ databases">
        <title>Bird 10,000 Genomes (B10K) Project - Family phase.</title>
        <authorList>
            <person name="Zhang G."/>
        </authorList>
    </citation>
    <scope>NUCLEOTIDE SEQUENCE [LARGE SCALE GENOMIC DNA]</scope>
    <source>
        <strain evidence="7">B10K-MSB-04</strain>
    </source>
</reference>
<comment type="similarity">
    <text evidence="1 5">Belongs to the S-100 family.</text>
</comment>
<sequence length="99" mass="11121">ASSGSMASRLEAAVETLIRVFHRYSAREGARRTLSRVELRELLRTELGGFLQSRWDAGAVERILRELDEDGDGELDFQEYVALVAALTVACNAFFWEQA</sequence>
<evidence type="ECO:0000256" key="4">
    <source>
        <dbReference type="ARBA" id="ARBA00022837"/>
    </source>
</evidence>
<evidence type="ECO:0000256" key="5">
    <source>
        <dbReference type="RuleBase" id="RU361184"/>
    </source>
</evidence>
<dbReference type="FunFam" id="1.10.238.10:FF:000044">
    <property type="entry name" value="Protein S100"/>
    <property type="match status" value="1"/>
</dbReference>
<dbReference type="PROSITE" id="PS00303">
    <property type="entry name" value="S100_CABP"/>
    <property type="match status" value="1"/>
</dbReference>
<gene>
    <name evidence="7" type="primary">S100a1</name>
    <name evidence="7" type="ORF">NOTPEN_R12275</name>
</gene>
<dbReference type="SUPFAM" id="SSF47473">
    <property type="entry name" value="EF-hand"/>
    <property type="match status" value="1"/>
</dbReference>
<dbReference type="SMART" id="SM01394">
    <property type="entry name" value="S_100"/>
    <property type="match status" value="1"/>
</dbReference>
<keyword evidence="3" id="KW-0677">Repeat</keyword>
<evidence type="ECO:0000256" key="2">
    <source>
        <dbReference type="ARBA" id="ARBA00022723"/>
    </source>
</evidence>
<dbReference type="GO" id="GO:0005509">
    <property type="term" value="F:calcium ion binding"/>
    <property type="evidence" value="ECO:0007669"/>
    <property type="project" value="InterPro"/>
</dbReference>
<evidence type="ECO:0000313" key="7">
    <source>
        <dbReference type="EMBL" id="NWX94238.1"/>
    </source>
</evidence>
<dbReference type="AlphaFoldDB" id="A0A7K7ADX6"/>
<dbReference type="PANTHER" id="PTHR11639">
    <property type="entry name" value="S100 CALCIUM-BINDING PROTEIN"/>
    <property type="match status" value="1"/>
</dbReference>
<feature type="non-terminal residue" evidence="7">
    <location>
        <position position="1"/>
    </location>
</feature>
<dbReference type="InterPro" id="IPR013787">
    <property type="entry name" value="S100_Ca-bd_sub"/>
</dbReference>
<keyword evidence="8" id="KW-1185">Reference proteome</keyword>
<dbReference type="GO" id="GO:0048306">
    <property type="term" value="F:calcium-dependent protein binding"/>
    <property type="evidence" value="ECO:0007669"/>
    <property type="project" value="TreeGrafter"/>
</dbReference>
<dbReference type="InterPro" id="IPR011992">
    <property type="entry name" value="EF-hand-dom_pair"/>
</dbReference>
<comment type="caution">
    <text evidence="7">The sequence shown here is derived from an EMBL/GenBank/DDBJ whole genome shotgun (WGS) entry which is preliminary data.</text>
</comment>
<keyword evidence="4 5" id="KW-0106">Calcium</keyword>
<dbReference type="SMART" id="SM00054">
    <property type="entry name" value="EFh"/>
    <property type="match status" value="1"/>
</dbReference>
<dbReference type="Proteomes" id="UP000538817">
    <property type="component" value="Unassembled WGS sequence"/>
</dbReference>
<dbReference type="Pfam" id="PF00036">
    <property type="entry name" value="EF-hand_1"/>
    <property type="match status" value="1"/>
</dbReference>
<evidence type="ECO:0000313" key="8">
    <source>
        <dbReference type="Proteomes" id="UP000538817"/>
    </source>
</evidence>
<dbReference type="PROSITE" id="PS00018">
    <property type="entry name" value="EF_HAND_1"/>
    <property type="match status" value="1"/>
</dbReference>
<proteinExistence type="inferred from homology"/>